<dbReference type="RefSeq" id="WP_353980144.1">
    <property type="nucleotide sequence ID" value="NZ_CP159578.1"/>
</dbReference>
<dbReference type="AlphaFoldDB" id="A0AB74UE02"/>
<dbReference type="PANTHER" id="PTHR39166:SF1">
    <property type="entry name" value="BLL1166 PROTEIN"/>
    <property type="match status" value="1"/>
</dbReference>
<gene>
    <name evidence="1" type="ORF">ABV408_17375</name>
</gene>
<reference evidence="1" key="1">
    <citation type="submission" date="2024-06" db="EMBL/GenBank/DDBJ databases">
        <title>Complete genome of Salinicola endophyticus HNIBRBA4755.</title>
        <authorList>
            <person name="Shin S.Y."/>
            <person name="Kang H."/>
            <person name="Song J."/>
        </authorList>
    </citation>
    <scope>NUCLEOTIDE SEQUENCE</scope>
    <source>
        <strain evidence="1">HNIBRBA4755</strain>
    </source>
</reference>
<organism evidence="1">
    <name type="scientific">Salinicola endophyticus</name>
    <dbReference type="NCBI Taxonomy" id="1949083"/>
    <lineage>
        <taxon>Bacteria</taxon>
        <taxon>Pseudomonadati</taxon>
        <taxon>Pseudomonadota</taxon>
        <taxon>Gammaproteobacteria</taxon>
        <taxon>Oceanospirillales</taxon>
        <taxon>Halomonadaceae</taxon>
        <taxon>Salinicola</taxon>
    </lineage>
</organism>
<proteinExistence type="predicted"/>
<sequence length="189" mass="21153">MSAGHAVVPAAACLLVWIAQDARRLAALYQARELALPDAWLAAGFVRNCVWDRLHGYATATPLNDIDLIYHDPDDTCEARDRALSERLRAASGQPWSVKNQARMHRRHGHAPYASASAAMRYWVERETALGVRLDASGTLRLSAPLGLDSLLAGRLSHNPRHGDVTVFHRRVAEKRWREQWPRLKVIPA</sequence>
<dbReference type="Pfam" id="PF06042">
    <property type="entry name" value="NTP_transf_6"/>
    <property type="match status" value="1"/>
</dbReference>
<dbReference type="EMBL" id="CP159578">
    <property type="protein sequence ID" value="XCJ79195.1"/>
    <property type="molecule type" value="Genomic_DNA"/>
</dbReference>
<accession>A0AB74UE02</accession>
<evidence type="ECO:0000313" key="1">
    <source>
        <dbReference type="EMBL" id="XCJ79195.1"/>
    </source>
</evidence>
<dbReference type="InterPro" id="IPR009267">
    <property type="entry name" value="NTP_transf_6"/>
</dbReference>
<name>A0AB74UE02_9GAMM</name>
<dbReference type="PANTHER" id="PTHR39166">
    <property type="entry name" value="BLL1166 PROTEIN"/>
    <property type="match status" value="1"/>
</dbReference>
<protein>
    <submittedName>
        <fullName evidence="1">Nucleotidyltransferase family protein</fullName>
    </submittedName>
</protein>